<feature type="region of interest" description="Disordered" evidence="1">
    <location>
        <begin position="1"/>
        <end position="29"/>
    </location>
</feature>
<sequence>MSDPLTTDPGQAPGTKPAANETRRERAQAPRVTMRFDEFVAWSDAASFGNTSPARRWVDWPRVVAWSVVGAAFASIVVAGTWMAIAT</sequence>
<dbReference type="EMBL" id="BAABAF010000001">
    <property type="protein sequence ID" value="GAA3754261.1"/>
    <property type="molecule type" value="Genomic_DNA"/>
</dbReference>
<evidence type="ECO:0000313" key="4">
    <source>
        <dbReference type="Proteomes" id="UP001500540"/>
    </source>
</evidence>
<accession>A0ABP7G5V9</accession>
<comment type="caution">
    <text evidence="3">The sequence shown here is derived from an EMBL/GenBank/DDBJ whole genome shotgun (WGS) entry which is preliminary data.</text>
</comment>
<protein>
    <submittedName>
        <fullName evidence="3">Uncharacterized protein</fullName>
    </submittedName>
</protein>
<dbReference type="RefSeq" id="WP_344779972.1">
    <property type="nucleotide sequence ID" value="NZ_BAABAF010000001.1"/>
</dbReference>
<reference evidence="4" key="1">
    <citation type="journal article" date="2019" name="Int. J. Syst. Evol. Microbiol.">
        <title>The Global Catalogue of Microorganisms (GCM) 10K type strain sequencing project: providing services to taxonomists for standard genome sequencing and annotation.</title>
        <authorList>
            <consortium name="The Broad Institute Genomics Platform"/>
            <consortium name="The Broad Institute Genome Sequencing Center for Infectious Disease"/>
            <person name="Wu L."/>
            <person name="Ma J."/>
        </authorList>
    </citation>
    <scope>NUCLEOTIDE SEQUENCE [LARGE SCALE GENOMIC DNA]</scope>
    <source>
        <strain evidence="4">JCM 16950</strain>
    </source>
</reference>
<dbReference type="Proteomes" id="UP001500540">
    <property type="component" value="Unassembled WGS sequence"/>
</dbReference>
<proteinExistence type="predicted"/>
<feature type="transmembrane region" description="Helical" evidence="2">
    <location>
        <begin position="63"/>
        <end position="85"/>
    </location>
</feature>
<evidence type="ECO:0000256" key="1">
    <source>
        <dbReference type="SAM" id="MobiDB-lite"/>
    </source>
</evidence>
<keyword evidence="2" id="KW-0472">Membrane</keyword>
<keyword evidence="4" id="KW-1185">Reference proteome</keyword>
<name>A0ABP7G5V9_9MICO</name>
<organism evidence="3 4">
    <name type="scientific">Microbacterium kribbense</name>
    <dbReference type="NCBI Taxonomy" id="433645"/>
    <lineage>
        <taxon>Bacteria</taxon>
        <taxon>Bacillati</taxon>
        <taxon>Actinomycetota</taxon>
        <taxon>Actinomycetes</taxon>
        <taxon>Micrococcales</taxon>
        <taxon>Microbacteriaceae</taxon>
        <taxon>Microbacterium</taxon>
    </lineage>
</organism>
<keyword evidence="2" id="KW-1133">Transmembrane helix</keyword>
<keyword evidence="2" id="KW-0812">Transmembrane</keyword>
<evidence type="ECO:0000256" key="2">
    <source>
        <dbReference type="SAM" id="Phobius"/>
    </source>
</evidence>
<evidence type="ECO:0000313" key="3">
    <source>
        <dbReference type="EMBL" id="GAA3754261.1"/>
    </source>
</evidence>
<gene>
    <name evidence="3" type="ORF">GCM10022240_03970</name>
</gene>